<dbReference type="Proteomes" id="UP001209540">
    <property type="component" value="Unassembled WGS sequence"/>
</dbReference>
<dbReference type="SMART" id="SM00164">
    <property type="entry name" value="TBC"/>
    <property type="match status" value="1"/>
</dbReference>
<feature type="domain" description="Rab-GAP TBC" evidence="2">
    <location>
        <begin position="229"/>
        <end position="379"/>
    </location>
</feature>
<keyword evidence="4" id="KW-1185">Reference proteome</keyword>
<protein>
    <recommendedName>
        <fullName evidence="2">Rab-GAP TBC domain-containing protein</fullName>
    </recommendedName>
</protein>
<sequence>MPVIERLPRVCYVEDGEETGPIMVDTTQLYSDAMHSLSFKELYQRLEQEQQGQRNSERFEWDADYFNVVDENDVNFLLKESDKFKNGSGKTNDPDADNNNNNSEDGEDDDLVFYDEILSPQSSTMGNGPPSSSAFMTSPTTPSTGRSLNRTFSFNSMTRSRSRSSSSLSINTPAPSTPTQQQPSLPPRRPLSLREQDVNYQYHRQRLFAELLRQYPASQKEILHHAKVDIPPLLRNKVWAAILDVHGDVETDYERIDKYNDIASDRQVNVPRCHQYNQLLASSAGHEKLRRLLKSWVSSNKNWVYWQGNLYIDNSAVLQDYFAVFRHVLSYHDPELSAHIDAIGFVPDLYAIRWFLTLFTHVFALDKVYHLWDKFMVGPPSLPLFVGVAILRQIRDDLLKYEFNGCISLFSEHFPKIDIEKCIQSAMSMCKVTPPSIVSLRPILAHIKDKEVENWWEKPLPIETRKQELAPRIDMSDFPRISPYTLVLDIRSDQDYASILRKLNRKYHIVVADDSEKQGPEVYDNLFL</sequence>
<dbReference type="EMBL" id="JAIXMP010000019">
    <property type="protein sequence ID" value="KAI9257957.1"/>
    <property type="molecule type" value="Genomic_DNA"/>
</dbReference>
<dbReference type="GO" id="GO:0031267">
    <property type="term" value="F:small GTPase binding"/>
    <property type="evidence" value="ECO:0007669"/>
    <property type="project" value="TreeGrafter"/>
</dbReference>
<organism evidence="3 4">
    <name type="scientific">Phascolomyces articulosus</name>
    <dbReference type="NCBI Taxonomy" id="60185"/>
    <lineage>
        <taxon>Eukaryota</taxon>
        <taxon>Fungi</taxon>
        <taxon>Fungi incertae sedis</taxon>
        <taxon>Mucoromycota</taxon>
        <taxon>Mucoromycotina</taxon>
        <taxon>Mucoromycetes</taxon>
        <taxon>Mucorales</taxon>
        <taxon>Lichtheimiaceae</taxon>
        <taxon>Phascolomyces</taxon>
    </lineage>
</organism>
<evidence type="ECO:0000259" key="2">
    <source>
        <dbReference type="PROSITE" id="PS50086"/>
    </source>
</evidence>
<dbReference type="SUPFAM" id="SSF47923">
    <property type="entry name" value="Ypt/Rab-GAP domain of gyp1p"/>
    <property type="match status" value="2"/>
</dbReference>
<feature type="region of interest" description="Disordered" evidence="1">
    <location>
        <begin position="83"/>
        <end position="108"/>
    </location>
</feature>
<dbReference type="InterPro" id="IPR050302">
    <property type="entry name" value="Rab_GAP_TBC_domain"/>
</dbReference>
<dbReference type="Gene3D" id="1.10.472.80">
    <property type="entry name" value="Ypt/Rab-GAP domain of gyp1p, domain 3"/>
    <property type="match status" value="1"/>
</dbReference>
<proteinExistence type="predicted"/>
<reference evidence="3" key="2">
    <citation type="submission" date="2023-02" db="EMBL/GenBank/DDBJ databases">
        <authorList>
            <consortium name="DOE Joint Genome Institute"/>
            <person name="Mondo S.J."/>
            <person name="Chang Y."/>
            <person name="Wang Y."/>
            <person name="Ahrendt S."/>
            <person name="Andreopoulos W."/>
            <person name="Barry K."/>
            <person name="Beard J."/>
            <person name="Benny G.L."/>
            <person name="Blankenship S."/>
            <person name="Bonito G."/>
            <person name="Cuomo C."/>
            <person name="Desiro A."/>
            <person name="Gervers K.A."/>
            <person name="Hundley H."/>
            <person name="Kuo A."/>
            <person name="LaButti K."/>
            <person name="Lang B.F."/>
            <person name="Lipzen A."/>
            <person name="O'Donnell K."/>
            <person name="Pangilinan J."/>
            <person name="Reynolds N."/>
            <person name="Sandor L."/>
            <person name="Smith M.W."/>
            <person name="Tsang A."/>
            <person name="Grigoriev I.V."/>
            <person name="Stajich J.E."/>
            <person name="Spatafora J.W."/>
        </authorList>
    </citation>
    <scope>NUCLEOTIDE SEQUENCE</scope>
    <source>
        <strain evidence="3">RSA 2281</strain>
    </source>
</reference>
<dbReference type="GO" id="GO:0005096">
    <property type="term" value="F:GTPase activator activity"/>
    <property type="evidence" value="ECO:0007669"/>
    <property type="project" value="TreeGrafter"/>
</dbReference>
<dbReference type="InterPro" id="IPR000195">
    <property type="entry name" value="Rab-GAP-TBC_dom"/>
</dbReference>
<feature type="region of interest" description="Disordered" evidence="1">
    <location>
        <begin position="120"/>
        <end position="190"/>
    </location>
</feature>
<dbReference type="PANTHER" id="PTHR47219:SF9">
    <property type="entry name" value="GTPASE ACTIVATING PROTEIN AND CENTROSOME-ASSOCIATED, ISOFORM B"/>
    <property type="match status" value="1"/>
</dbReference>
<comment type="caution">
    <text evidence="3">The sequence shown here is derived from an EMBL/GenBank/DDBJ whole genome shotgun (WGS) entry which is preliminary data.</text>
</comment>
<accession>A0AAD5K6X7</accession>
<dbReference type="PANTHER" id="PTHR47219">
    <property type="entry name" value="RAB GTPASE-ACTIVATING PROTEIN 1-LIKE"/>
    <property type="match status" value="1"/>
</dbReference>
<evidence type="ECO:0000313" key="3">
    <source>
        <dbReference type="EMBL" id="KAI9257957.1"/>
    </source>
</evidence>
<gene>
    <name evidence="3" type="ORF">BDA99DRAFT_440985</name>
</gene>
<evidence type="ECO:0000313" key="4">
    <source>
        <dbReference type="Proteomes" id="UP001209540"/>
    </source>
</evidence>
<feature type="compositionally biased region" description="Polar residues" evidence="1">
    <location>
        <begin position="120"/>
        <end position="149"/>
    </location>
</feature>
<evidence type="ECO:0000256" key="1">
    <source>
        <dbReference type="SAM" id="MobiDB-lite"/>
    </source>
</evidence>
<dbReference type="InterPro" id="IPR035969">
    <property type="entry name" value="Rab-GAP_TBC_sf"/>
</dbReference>
<reference evidence="3" key="1">
    <citation type="journal article" date="2022" name="IScience">
        <title>Evolution of zygomycete secretomes and the origins of terrestrial fungal ecologies.</title>
        <authorList>
            <person name="Chang Y."/>
            <person name="Wang Y."/>
            <person name="Mondo S."/>
            <person name="Ahrendt S."/>
            <person name="Andreopoulos W."/>
            <person name="Barry K."/>
            <person name="Beard J."/>
            <person name="Benny G.L."/>
            <person name="Blankenship S."/>
            <person name="Bonito G."/>
            <person name="Cuomo C."/>
            <person name="Desiro A."/>
            <person name="Gervers K.A."/>
            <person name="Hundley H."/>
            <person name="Kuo A."/>
            <person name="LaButti K."/>
            <person name="Lang B.F."/>
            <person name="Lipzen A."/>
            <person name="O'Donnell K."/>
            <person name="Pangilinan J."/>
            <person name="Reynolds N."/>
            <person name="Sandor L."/>
            <person name="Smith M.E."/>
            <person name="Tsang A."/>
            <person name="Grigoriev I.V."/>
            <person name="Stajich J.E."/>
            <person name="Spatafora J.W."/>
        </authorList>
    </citation>
    <scope>NUCLEOTIDE SEQUENCE</scope>
    <source>
        <strain evidence="3">RSA 2281</strain>
    </source>
</reference>
<feature type="compositionally biased region" description="Low complexity" evidence="1">
    <location>
        <begin position="150"/>
        <end position="183"/>
    </location>
</feature>
<name>A0AAD5K6X7_9FUNG</name>
<dbReference type="PROSITE" id="PS50086">
    <property type="entry name" value="TBC_RABGAP"/>
    <property type="match status" value="1"/>
</dbReference>
<dbReference type="Pfam" id="PF00566">
    <property type="entry name" value="RabGAP-TBC"/>
    <property type="match status" value="1"/>
</dbReference>
<dbReference type="AlphaFoldDB" id="A0AAD5K6X7"/>